<evidence type="ECO:0000313" key="2">
    <source>
        <dbReference type="EMBL" id="AZA93047.1"/>
    </source>
</evidence>
<feature type="transmembrane region" description="Helical" evidence="1">
    <location>
        <begin position="87"/>
        <end position="105"/>
    </location>
</feature>
<name>A0AAD1DS16_CHRNA</name>
<dbReference type="KEGG" id="cnk:EG343_21805"/>
<dbReference type="Proteomes" id="UP000278288">
    <property type="component" value="Chromosome"/>
</dbReference>
<keyword evidence="1" id="KW-0812">Transmembrane</keyword>
<keyword evidence="1" id="KW-0472">Membrane</keyword>
<gene>
    <name evidence="2" type="ORF">EG343_21805</name>
</gene>
<proteinExistence type="predicted"/>
<sequence length="136" mass="15901">MILSGILPILNNIIGLFIDLEGIPYTGFSNLNVAIFQFSLLFVPFFLIPAVVLRAYWISYLVPIFTYTNIIGLYFSFHYGLFQNSDLLFYSTVIGISLIILLFYGRIREYYFDMIEVEDINKEIIELYEKDHGNRK</sequence>
<feature type="transmembrane region" description="Helical" evidence="1">
    <location>
        <begin position="34"/>
        <end position="53"/>
    </location>
</feature>
<feature type="transmembrane region" description="Helical" evidence="1">
    <location>
        <begin position="60"/>
        <end position="81"/>
    </location>
</feature>
<accession>A0AAD1DS16</accession>
<dbReference type="EMBL" id="CP033923">
    <property type="protein sequence ID" value="AZA93047.1"/>
    <property type="molecule type" value="Genomic_DNA"/>
</dbReference>
<organism evidence="2 3">
    <name type="scientific">Chryseobacterium nakagawai</name>
    <dbReference type="NCBI Taxonomy" id="1241982"/>
    <lineage>
        <taxon>Bacteria</taxon>
        <taxon>Pseudomonadati</taxon>
        <taxon>Bacteroidota</taxon>
        <taxon>Flavobacteriia</taxon>
        <taxon>Flavobacteriales</taxon>
        <taxon>Weeksellaceae</taxon>
        <taxon>Chryseobacterium group</taxon>
        <taxon>Chryseobacterium</taxon>
    </lineage>
</organism>
<evidence type="ECO:0000313" key="3">
    <source>
        <dbReference type="Proteomes" id="UP000278288"/>
    </source>
</evidence>
<keyword evidence="1" id="KW-1133">Transmembrane helix</keyword>
<reference evidence="2 3" key="1">
    <citation type="submission" date="2018-11" db="EMBL/GenBank/DDBJ databases">
        <title>Proposal to divide the Flavobacteriaceae and reorganize its genera based on Amino Acid Identity values calculated from whole genome sequences.</title>
        <authorList>
            <person name="Nicholson A.C."/>
            <person name="Gulvik C.A."/>
            <person name="Whitney A.M."/>
            <person name="Humrighouse B.W."/>
            <person name="Bell M."/>
            <person name="Holmes B."/>
            <person name="Steigerwalt A.G."/>
            <person name="Villarma A."/>
            <person name="Sheth M."/>
            <person name="Batra D."/>
            <person name="Pryor J."/>
            <person name="Bernardet J.-F."/>
            <person name="Hugo C."/>
            <person name="Kampfer P."/>
            <person name="Newman J."/>
            <person name="McQuiston J.R."/>
        </authorList>
    </citation>
    <scope>NUCLEOTIDE SEQUENCE [LARGE SCALE GENOMIC DNA]</scope>
    <source>
        <strain evidence="2 3">G0041</strain>
    </source>
</reference>
<evidence type="ECO:0000256" key="1">
    <source>
        <dbReference type="SAM" id="Phobius"/>
    </source>
</evidence>
<keyword evidence="3" id="KW-1185">Reference proteome</keyword>
<protein>
    <submittedName>
        <fullName evidence="2">Uncharacterized protein</fullName>
    </submittedName>
</protein>
<dbReference type="AlphaFoldDB" id="A0AAD1DS16"/>